<proteinExistence type="predicted"/>
<evidence type="ECO:0000256" key="1">
    <source>
        <dbReference type="SAM" id="MobiDB-lite"/>
    </source>
</evidence>
<protein>
    <recommendedName>
        <fullName evidence="2">CxC2-like cysteine cluster KDZ transposase-associated domain-containing protein</fullName>
    </recommendedName>
</protein>
<comment type="caution">
    <text evidence="3">The sequence shown here is derived from an EMBL/GenBank/DDBJ whole genome shotgun (WGS) entry which is preliminary data.</text>
</comment>
<reference evidence="3" key="1">
    <citation type="submission" date="2021-01" db="EMBL/GenBank/DDBJ databases">
        <authorList>
            <person name="Kaushik A."/>
        </authorList>
    </citation>
    <scope>NUCLEOTIDE SEQUENCE</scope>
    <source>
        <strain evidence="3">AG4-RS23</strain>
    </source>
</reference>
<evidence type="ECO:0000259" key="2">
    <source>
        <dbReference type="Pfam" id="PF18803"/>
    </source>
</evidence>
<gene>
    <name evidence="3" type="ORF">RDB_LOCUS176051</name>
</gene>
<dbReference type="CDD" id="cd19757">
    <property type="entry name" value="Bbox1"/>
    <property type="match status" value="1"/>
</dbReference>
<feature type="compositionally biased region" description="Polar residues" evidence="1">
    <location>
        <begin position="449"/>
        <end position="469"/>
    </location>
</feature>
<sequence length="1466" mass="163190">MQIAAITVGESNEQGICLVSASRRIQDALKLDNGSELFEPIRMWCRETMIKEAISRRLGGQRVFDPHNVTDVIGPDLAALFTQYGSEISGLDSIASHLNDYEDSGPPHSRPSFLDDSKLMASKWMPPESLSDEDAIRWVMADAPIELINIGTTKLRSLGGIQRIATWFDTEPFMEANSSLAIGGINGLRVGALVVLKLARCGVYIKENQLSPDQGYLHHSNFRPFGNAMIEQIVNAINVSVLVLSPTVERRSVSGLPQIPFHPLPSRSQATENHAISDPAQSQTTVNMHHLDLPAATSMSETIEVEDSVDPQSDAQEQPIPPEDRGLGEATGDLAQDSEEERSRIPLSQKVREKKDLQRIFSSDSEEGNASKKPPQKKAKKESSKQNAAPKLQPEVVIKQEKGTPSVKAGNAVRPKLKVTPSDPDSIFRRKTINIDDMMHEDDFEDPVPSSSRLPAQAGTESPIESTKSQGKRKAKAGEARGSPVFEAPQAEEPVFRKIDRSNVDRAPPAGKARRTASTAGSAVTCRFCQMPRPTKRARQVGDDSLHLGILRAAPKARNSLRIQTRKSSFLTANTVQASTSKPQVAPVFGKTDPQDFSFSFASELRDILDDIPVSHAPHDLSRDCAPHLAREERLLEEGSSSNYGPGQNEMSVDWLNAFSQMYLDTIMGDENIASASSCCQCSKPQPVLRCRDCLHSALYCRPCLLRDHRNHPTHRFQQWNGAFFESRTAQELGMTIHLGHNGQDCNLGTDVSFTLGDLEGICELKVRFCQHEGALSRAKQLLAAHIFPCSTRRPQSGFTFNALRHYRLYEGEAKLTAQRFYNVLVALTNASHPESVPDRYREFIRIGRAWGHLMDLRHAGQEHTTKKPEHEGDLAIRCPACPRLGRNFQLSDVTAQNSFLYTFHMSYDGSFKLFRKNKTYDKWDICFSEGRKYFSDRVGYNAHLDHGLRDNQQATRDAECNNHRALASSFLKFSGLDETGIGSVICARHSFFLPASTVSYRGGERYAFTDFAFAHAIHLALREGAPGLGLHYDIMCHYSKNMWTRFAQLVYPLNPLTVEDCPDYLLAIPKFHLAGHTDGCFARYSLNFLPGVGRLDGEGGERCWSNLNNAAGSTSERGPGARIDGINLVMHQWNLGKMFGLVDYVVVHYEEAIQMALKHQESFRDLDRSLGVSLTKPWREMSIAPVMVQGRWQSPFCYEDTPANSLVHKLLELALKEQSRSNVTAYTDGSPAGSAAAWIMTGIQLEQQQSKLLRDVQNSGRNPTARQSLTIASQRKDLQQRIQQHNDDGRQWLPTPALTQIPNMAIQSTAEQHSILLPSIFPSGIVCSQGGDAVVESERELRRVQCLKALQQRHVRGQAAITRAQEMGQKLHTKLTRTQQEYSHARACLKTLGMSSSDKLTLLPLRSSDISQLKKQALNRDSLGEGRVDLPWYWRVNLDIDNDTVSPDQVHKESTCSMVPWAGKI</sequence>
<dbReference type="EMBL" id="CAJMWY010004427">
    <property type="protein sequence ID" value="CAE6531786.1"/>
    <property type="molecule type" value="Genomic_DNA"/>
</dbReference>
<evidence type="ECO:0000313" key="3">
    <source>
        <dbReference type="EMBL" id="CAE6531786.1"/>
    </source>
</evidence>
<accession>A0A8H3DLK5</accession>
<dbReference type="InterPro" id="IPR041457">
    <property type="entry name" value="CxC2_KDZ-assoc"/>
</dbReference>
<feature type="domain" description="CxC2-like cysteine cluster KDZ transposase-associated" evidence="2">
    <location>
        <begin position="731"/>
        <end position="831"/>
    </location>
</feature>
<feature type="region of interest" description="Disordered" evidence="1">
    <location>
        <begin position="302"/>
        <end position="519"/>
    </location>
</feature>
<dbReference type="Pfam" id="PF18803">
    <property type="entry name" value="CxC2"/>
    <property type="match status" value="1"/>
</dbReference>
<feature type="compositionally biased region" description="Basic and acidic residues" evidence="1">
    <location>
        <begin position="494"/>
        <end position="504"/>
    </location>
</feature>
<organism evidence="3 4">
    <name type="scientific">Rhizoctonia solani</name>
    <dbReference type="NCBI Taxonomy" id="456999"/>
    <lineage>
        <taxon>Eukaryota</taxon>
        <taxon>Fungi</taxon>
        <taxon>Dikarya</taxon>
        <taxon>Basidiomycota</taxon>
        <taxon>Agaricomycotina</taxon>
        <taxon>Agaricomycetes</taxon>
        <taxon>Cantharellales</taxon>
        <taxon>Ceratobasidiaceae</taxon>
        <taxon>Rhizoctonia</taxon>
    </lineage>
</organism>
<feature type="compositionally biased region" description="Polar residues" evidence="1">
    <location>
        <begin position="266"/>
        <end position="286"/>
    </location>
</feature>
<evidence type="ECO:0000313" key="4">
    <source>
        <dbReference type="Proteomes" id="UP000663861"/>
    </source>
</evidence>
<name>A0A8H3DLK5_9AGAM</name>
<feature type="region of interest" description="Disordered" evidence="1">
    <location>
        <begin position="257"/>
        <end position="286"/>
    </location>
</feature>
<dbReference type="Proteomes" id="UP000663861">
    <property type="component" value="Unassembled WGS sequence"/>
</dbReference>
<dbReference type="Pfam" id="PF18758">
    <property type="entry name" value="KDZ"/>
    <property type="match status" value="1"/>
</dbReference>
<dbReference type="InterPro" id="IPR040521">
    <property type="entry name" value="KDZ"/>
</dbReference>